<dbReference type="GO" id="GO:0003998">
    <property type="term" value="F:acylphosphatase activity"/>
    <property type="evidence" value="ECO:0007669"/>
    <property type="project" value="UniProtKB-EC"/>
</dbReference>
<evidence type="ECO:0000256" key="5">
    <source>
        <dbReference type="PROSITE-ProRule" id="PRU00520"/>
    </source>
</evidence>
<organism evidence="9 10">
    <name type="scientific">Legionella nautarum</name>
    <dbReference type="NCBI Taxonomy" id="45070"/>
    <lineage>
        <taxon>Bacteria</taxon>
        <taxon>Pseudomonadati</taxon>
        <taxon>Pseudomonadota</taxon>
        <taxon>Gammaproteobacteria</taxon>
        <taxon>Legionellales</taxon>
        <taxon>Legionellaceae</taxon>
        <taxon>Legionella</taxon>
    </lineage>
</organism>
<dbReference type="AlphaFoldDB" id="A0A0W0WKL7"/>
<keyword evidence="5 6" id="KW-0378">Hydrolase</keyword>
<proteinExistence type="inferred from homology"/>
<evidence type="ECO:0000256" key="2">
    <source>
        <dbReference type="ARBA" id="ARBA00012150"/>
    </source>
</evidence>
<dbReference type="Pfam" id="PF00708">
    <property type="entry name" value="Acylphosphatase"/>
    <property type="match status" value="1"/>
</dbReference>
<keyword evidence="10" id="KW-1185">Reference proteome</keyword>
<accession>A0A0W0WKL7</accession>
<reference evidence="9 10" key="1">
    <citation type="submission" date="2015-11" db="EMBL/GenBank/DDBJ databases">
        <title>Genomic analysis of 38 Legionella species identifies large and diverse effector repertoires.</title>
        <authorList>
            <person name="Burstein D."/>
            <person name="Amaro F."/>
            <person name="Zusman T."/>
            <person name="Lifshitz Z."/>
            <person name="Cohen O."/>
            <person name="Gilbert J.A."/>
            <person name="Pupko T."/>
            <person name="Shuman H.A."/>
            <person name="Segal G."/>
        </authorList>
    </citation>
    <scope>NUCLEOTIDE SEQUENCE [LARGE SCALE GENOMIC DNA]</scope>
    <source>
        <strain evidence="9 10">ATCC 49506</strain>
    </source>
</reference>
<name>A0A0W0WKL7_9GAMM</name>
<dbReference type="Gene3D" id="3.30.70.100">
    <property type="match status" value="1"/>
</dbReference>
<dbReference type="PROSITE" id="PS00151">
    <property type="entry name" value="ACYLPHOSPHATASE_2"/>
    <property type="match status" value="1"/>
</dbReference>
<dbReference type="EC" id="3.6.1.7" evidence="2 5"/>
<evidence type="ECO:0000259" key="8">
    <source>
        <dbReference type="PROSITE" id="PS51160"/>
    </source>
</evidence>
<comment type="caution">
    <text evidence="9">The sequence shown here is derived from an EMBL/GenBank/DDBJ whole genome shotgun (WGS) entry which is preliminary data.</text>
</comment>
<dbReference type="OrthoDB" id="5295388at2"/>
<evidence type="ECO:0000256" key="3">
    <source>
        <dbReference type="ARBA" id="ARBA00015991"/>
    </source>
</evidence>
<comment type="catalytic activity">
    <reaction evidence="4 5 6">
        <text>an acyl phosphate + H2O = a carboxylate + phosphate + H(+)</text>
        <dbReference type="Rhea" id="RHEA:14965"/>
        <dbReference type="ChEBI" id="CHEBI:15377"/>
        <dbReference type="ChEBI" id="CHEBI:15378"/>
        <dbReference type="ChEBI" id="CHEBI:29067"/>
        <dbReference type="ChEBI" id="CHEBI:43474"/>
        <dbReference type="ChEBI" id="CHEBI:59918"/>
        <dbReference type="EC" id="3.6.1.7"/>
    </reaction>
</comment>
<evidence type="ECO:0000256" key="1">
    <source>
        <dbReference type="ARBA" id="ARBA00005614"/>
    </source>
</evidence>
<evidence type="ECO:0000256" key="4">
    <source>
        <dbReference type="ARBA" id="ARBA00047645"/>
    </source>
</evidence>
<dbReference type="InterPro" id="IPR001792">
    <property type="entry name" value="Acylphosphatase-like_dom"/>
</dbReference>
<dbReference type="STRING" id="45070.Lnau_2526"/>
<evidence type="ECO:0000256" key="6">
    <source>
        <dbReference type="RuleBase" id="RU000553"/>
    </source>
</evidence>
<dbReference type="PANTHER" id="PTHR47268">
    <property type="entry name" value="ACYLPHOSPHATASE"/>
    <property type="match status" value="1"/>
</dbReference>
<dbReference type="RefSeq" id="WP_058505516.1">
    <property type="nucleotide sequence ID" value="NZ_CAAAIF010000004.1"/>
</dbReference>
<evidence type="ECO:0000256" key="7">
    <source>
        <dbReference type="RuleBase" id="RU004168"/>
    </source>
</evidence>
<feature type="active site" evidence="5">
    <location>
        <position position="21"/>
    </location>
</feature>
<feature type="active site" evidence="5">
    <location>
        <position position="39"/>
    </location>
</feature>
<dbReference type="Proteomes" id="UP000054725">
    <property type="component" value="Unassembled WGS sequence"/>
</dbReference>
<feature type="domain" description="Acylphosphatase-like" evidence="8">
    <location>
        <begin position="6"/>
        <end position="91"/>
    </location>
</feature>
<dbReference type="PATRIC" id="fig|45070.6.peg.2663"/>
<dbReference type="NCBIfam" id="NF011022">
    <property type="entry name" value="PRK14451.1"/>
    <property type="match status" value="1"/>
</dbReference>
<comment type="similarity">
    <text evidence="1 7">Belongs to the acylphosphatase family.</text>
</comment>
<dbReference type="InterPro" id="IPR020456">
    <property type="entry name" value="Acylphosphatase"/>
</dbReference>
<evidence type="ECO:0000313" key="9">
    <source>
        <dbReference type="EMBL" id="KTD32878.1"/>
    </source>
</evidence>
<dbReference type="PROSITE" id="PS51160">
    <property type="entry name" value="ACYLPHOSPHATASE_3"/>
    <property type="match status" value="1"/>
</dbReference>
<sequence length="91" mass="10287">MVKQLCMRCYVSGKVQGVWFRASAKEQANHLGVNGWARNLADGRVEVFACGDEGQLQLFYDWLKQGPALANVTESTRTDLPWEDYQGFDTL</sequence>
<gene>
    <name evidence="9" type="ORF">Lnau_2526</name>
</gene>
<dbReference type="InterPro" id="IPR036046">
    <property type="entry name" value="Acylphosphatase-like_dom_sf"/>
</dbReference>
<dbReference type="PROSITE" id="PS00150">
    <property type="entry name" value="ACYLPHOSPHATASE_1"/>
    <property type="match status" value="1"/>
</dbReference>
<dbReference type="EMBL" id="LNYO01000024">
    <property type="protein sequence ID" value="KTD32878.1"/>
    <property type="molecule type" value="Genomic_DNA"/>
</dbReference>
<protein>
    <recommendedName>
        <fullName evidence="3 5">Acylphosphatase</fullName>
        <ecNumber evidence="2 5">3.6.1.7</ecNumber>
    </recommendedName>
</protein>
<dbReference type="InterPro" id="IPR017968">
    <property type="entry name" value="Acylphosphatase_CS"/>
</dbReference>
<dbReference type="SUPFAM" id="SSF54975">
    <property type="entry name" value="Acylphosphatase/BLUF domain-like"/>
    <property type="match status" value="1"/>
</dbReference>
<dbReference type="PANTHER" id="PTHR47268:SF4">
    <property type="entry name" value="ACYLPHOSPHATASE"/>
    <property type="match status" value="1"/>
</dbReference>
<evidence type="ECO:0000313" key="10">
    <source>
        <dbReference type="Proteomes" id="UP000054725"/>
    </source>
</evidence>